<evidence type="ECO:0008006" key="4">
    <source>
        <dbReference type="Google" id="ProtNLM"/>
    </source>
</evidence>
<comment type="caution">
    <text evidence="2">The sequence shown here is derived from an EMBL/GenBank/DDBJ whole genome shotgun (WGS) entry which is preliminary data.</text>
</comment>
<name>A0ABR5A7M9_9BACL</name>
<accession>A0ABR5A7M9</accession>
<dbReference type="RefSeq" id="WP_041060331.1">
    <property type="nucleotide sequence ID" value="NZ_JXAL01000003.1"/>
</dbReference>
<keyword evidence="1" id="KW-1133">Transmembrane helix</keyword>
<dbReference type="EMBL" id="JXAL01000003">
    <property type="protein sequence ID" value="KIL37007.1"/>
    <property type="molecule type" value="Genomic_DNA"/>
</dbReference>
<evidence type="ECO:0000256" key="1">
    <source>
        <dbReference type="SAM" id="Phobius"/>
    </source>
</evidence>
<organism evidence="2 3">
    <name type="scientific">Cohnella kolymensis</name>
    <dbReference type="NCBI Taxonomy" id="1590652"/>
    <lineage>
        <taxon>Bacteria</taxon>
        <taxon>Bacillati</taxon>
        <taxon>Bacillota</taxon>
        <taxon>Bacilli</taxon>
        <taxon>Bacillales</taxon>
        <taxon>Paenibacillaceae</taxon>
        <taxon>Cohnella</taxon>
    </lineage>
</organism>
<proteinExistence type="predicted"/>
<gene>
    <name evidence="2" type="ORF">SD71_04805</name>
</gene>
<dbReference type="Proteomes" id="UP000054526">
    <property type="component" value="Unassembled WGS sequence"/>
</dbReference>
<evidence type="ECO:0000313" key="3">
    <source>
        <dbReference type="Proteomes" id="UP000054526"/>
    </source>
</evidence>
<evidence type="ECO:0000313" key="2">
    <source>
        <dbReference type="EMBL" id="KIL37007.1"/>
    </source>
</evidence>
<protein>
    <recommendedName>
        <fullName evidence="4">DUF4367 domain-containing protein</fullName>
    </recommendedName>
</protein>
<reference evidence="2 3" key="1">
    <citation type="submission" date="2014-12" db="EMBL/GenBank/DDBJ databases">
        <title>Draft genome sequence of Cohnella kolymensis strain B-2846.</title>
        <authorList>
            <person name="Karlyshev A.V."/>
            <person name="Kudryashova E.B."/>
        </authorList>
    </citation>
    <scope>NUCLEOTIDE SEQUENCE [LARGE SCALE GENOMIC DNA]</scope>
    <source>
        <strain evidence="2 3">VKM B-2846</strain>
    </source>
</reference>
<keyword evidence="1" id="KW-0812">Transmembrane</keyword>
<feature type="transmembrane region" description="Helical" evidence="1">
    <location>
        <begin position="50"/>
        <end position="68"/>
    </location>
</feature>
<keyword evidence="3" id="KW-1185">Reference proteome</keyword>
<keyword evidence="1" id="KW-0472">Membrane</keyword>
<sequence>MDSEKPNWYDQLRMGPLNSSSPNVVQIEQIKRSVTTKPADTKRFRRLSRLALVITSLVVILSIGFNAYQNRLETGIQSAAISGSQEWKDLKQAVMDFTNYDAINLVHVEPSDNGAFVFYQRPLTEESQKRNGDTINLSVEYMKKTWNGWKWIHSGGFGSSVLKNKSVYYQYLKSPDAYIHTTTPFPLVYGVFFNESVESVFVDSGDHFSTQAVNFPISDSTTGWFAFLPNSTEEILILAKDKDGHTVEAEKLDPTTE</sequence>